<keyword evidence="12" id="KW-0406">Ion transport</keyword>
<dbReference type="Gene3D" id="1.10.287.70">
    <property type="match status" value="1"/>
</dbReference>
<dbReference type="AlphaFoldDB" id="A0A370KWD2"/>
<evidence type="ECO:0000256" key="4">
    <source>
        <dbReference type="ARBA" id="ARBA00022475"/>
    </source>
</evidence>
<evidence type="ECO:0000256" key="5">
    <source>
        <dbReference type="ARBA" id="ARBA00022538"/>
    </source>
</evidence>
<evidence type="ECO:0000256" key="15">
    <source>
        <dbReference type="ARBA" id="ARBA00023286"/>
    </source>
</evidence>
<evidence type="ECO:0000256" key="10">
    <source>
        <dbReference type="ARBA" id="ARBA00022958"/>
    </source>
</evidence>
<dbReference type="GO" id="GO:0005267">
    <property type="term" value="F:potassium channel activity"/>
    <property type="evidence" value="ECO:0007669"/>
    <property type="project" value="UniProtKB-KW"/>
</dbReference>
<dbReference type="OrthoDB" id="9799090at2"/>
<dbReference type="PROSITE" id="PS50042">
    <property type="entry name" value="CNMP_BINDING_3"/>
    <property type="match status" value="1"/>
</dbReference>
<comment type="subcellular location">
    <subcellularLocation>
        <location evidence="1">Cell membrane</location>
        <topology evidence="1">Multi-pass membrane protein</topology>
    </subcellularLocation>
</comment>
<keyword evidence="15" id="KW-1071">Ligand-gated ion channel</keyword>
<feature type="domain" description="Cyclic nucleotide-binding" evidence="20">
    <location>
        <begin position="234"/>
        <end position="348"/>
    </location>
</feature>
<keyword evidence="11 19" id="KW-1133">Transmembrane helix</keyword>
<keyword evidence="9" id="KW-0631">Potassium channel</keyword>
<evidence type="ECO:0000256" key="7">
    <source>
        <dbReference type="ARBA" id="ARBA00022692"/>
    </source>
</evidence>
<dbReference type="Gene3D" id="1.20.5.110">
    <property type="match status" value="1"/>
</dbReference>
<feature type="transmembrane region" description="Helical" evidence="19">
    <location>
        <begin position="74"/>
        <end position="93"/>
    </location>
</feature>
<evidence type="ECO:0000256" key="11">
    <source>
        <dbReference type="ARBA" id="ARBA00022989"/>
    </source>
</evidence>
<evidence type="ECO:0000256" key="17">
    <source>
        <dbReference type="ARBA" id="ARBA00058429"/>
    </source>
</evidence>
<dbReference type="Pfam" id="PF07885">
    <property type="entry name" value="Ion_trans_2"/>
    <property type="match status" value="1"/>
</dbReference>
<dbReference type="SUPFAM" id="SSF51206">
    <property type="entry name" value="cAMP-binding domain-like"/>
    <property type="match status" value="1"/>
</dbReference>
<evidence type="ECO:0000256" key="13">
    <source>
        <dbReference type="ARBA" id="ARBA00023136"/>
    </source>
</evidence>
<dbReference type="PRINTS" id="PR00169">
    <property type="entry name" value="KCHANNEL"/>
</dbReference>
<keyword evidence="8" id="KW-0547">Nucleotide-binding</keyword>
<keyword evidence="3" id="KW-0813">Transport</keyword>
<evidence type="ECO:0000256" key="19">
    <source>
        <dbReference type="SAM" id="Phobius"/>
    </source>
</evidence>
<dbReference type="InterPro" id="IPR018490">
    <property type="entry name" value="cNMP-bd_dom_sf"/>
</dbReference>
<evidence type="ECO:0000256" key="14">
    <source>
        <dbReference type="ARBA" id="ARBA00023149"/>
    </source>
</evidence>
<dbReference type="PANTHER" id="PTHR45638">
    <property type="entry name" value="CYCLIC NUCLEOTIDE-GATED CATION CHANNEL SUBUNIT A"/>
    <property type="match status" value="1"/>
</dbReference>
<dbReference type="CDD" id="cd00038">
    <property type="entry name" value="CAP_ED"/>
    <property type="match status" value="1"/>
</dbReference>
<dbReference type="InterPro" id="IPR018488">
    <property type="entry name" value="cNMP-bd_CS"/>
</dbReference>
<dbReference type="GO" id="GO:0005886">
    <property type="term" value="C:plasma membrane"/>
    <property type="evidence" value="ECO:0007669"/>
    <property type="project" value="UniProtKB-SubCell"/>
</dbReference>
<keyword evidence="7 19" id="KW-0812">Transmembrane</keyword>
<dbReference type="InterPro" id="IPR013099">
    <property type="entry name" value="K_chnl_dom"/>
</dbReference>
<dbReference type="SUPFAM" id="SSF81324">
    <property type="entry name" value="Voltage-gated potassium channels"/>
    <property type="match status" value="1"/>
</dbReference>
<evidence type="ECO:0000313" key="22">
    <source>
        <dbReference type="Proteomes" id="UP000254939"/>
    </source>
</evidence>
<keyword evidence="13 19" id="KW-0472">Membrane</keyword>
<evidence type="ECO:0000256" key="18">
    <source>
        <dbReference type="ARBA" id="ARBA00060926"/>
    </source>
</evidence>
<evidence type="ECO:0000256" key="8">
    <source>
        <dbReference type="ARBA" id="ARBA00022741"/>
    </source>
</evidence>
<evidence type="ECO:0000256" key="12">
    <source>
        <dbReference type="ARBA" id="ARBA00023065"/>
    </source>
</evidence>
<comment type="subunit">
    <text evidence="2">Homotetramer.</text>
</comment>
<name>A0A370KWD2_9HYPH</name>
<dbReference type="GO" id="GO:0030552">
    <property type="term" value="F:cAMP binding"/>
    <property type="evidence" value="ECO:0007669"/>
    <property type="project" value="UniProtKB-KW"/>
</dbReference>
<evidence type="ECO:0000256" key="2">
    <source>
        <dbReference type="ARBA" id="ARBA00011881"/>
    </source>
</evidence>
<sequence length="355" mass="38324">MSAVPFSKISSPLNALLAATGLLMVALLTTSDLTPQARFACQLVLVAIWVAYVLQLVGTVLSQRHRLPGGTPPLMIDVFAVLVPLAAFLFVGSRDRSLYCAIWLLKPLRDSTFFRLMAKVVANEYRNLLGVTSVFASVLFGASVAGYVIERDIQPDKFGSIPQAMWWAVVTLSTTGYGDEIPQSLAGRVLAGLVMMSGIGIFALWAGILATGFYEEVRRRDFVRNWQLVAAVPLFQRLGSAALIEIVRALRPRTVPAGAVICRKGDVGDQMFFIVEGRVSVATPDHPVELGTGSFFGEMALISGEPRSATVSAATEVSLLSLFAVDFQMLSSSSPEIAETIRKTALERRGGLPKE</sequence>
<dbReference type="GO" id="GO:0044877">
    <property type="term" value="F:protein-containing complex binding"/>
    <property type="evidence" value="ECO:0007669"/>
    <property type="project" value="TreeGrafter"/>
</dbReference>
<comment type="caution">
    <text evidence="21">The sequence shown here is derived from an EMBL/GenBank/DDBJ whole genome shotgun (WGS) entry which is preliminary data.</text>
</comment>
<keyword evidence="16" id="KW-0407">Ion channel</keyword>
<evidence type="ECO:0000256" key="3">
    <source>
        <dbReference type="ARBA" id="ARBA00022448"/>
    </source>
</evidence>
<evidence type="ECO:0000256" key="16">
    <source>
        <dbReference type="ARBA" id="ARBA00023303"/>
    </source>
</evidence>
<keyword evidence="6" id="KW-0116">cAMP-binding</keyword>
<dbReference type="FunFam" id="1.10.287.70:FF:000181">
    <property type="entry name" value="Cyclic nucleotide-gated potassium channel mll3241"/>
    <property type="match status" value="1"/>
</dbReference>
<dbReference type="EMBL" id="NAAC01000003">
    <property type="protein sequence ID" value="RDJ16013.1"/>
    <property type="molecule type" value="Genomic_DNA"/>
</dbReference>
<dbReference type="PANTHER" id="PTHR45638:SF11">
    <property type="entry name" value="CYCLIC NUCLEOTIDE-GATED CATION CHANNEL SUBUNIT A"/>
    <property type="match status" value="1"/>
</dbReference>
<dbReference type="Gene3D" id="2.60.120.10">
    <property type="entry name" value="Jelly Rolls"/>
    <property type="match status" value="1"/>
</dbReference>
<organism evidence="21 22">
    <name type="scientific">Rhizobium grahamii</name>
    <dbReference type="NCBI Taxonomy" id="1120045"/>
    <lineage>
        <taxon>Bacteria</taxon>
        <taxon>Pseudomonadati</taxon>
        <taxon>Pseudomonadota</taxon>
        <taxon>Alphaproteobacteria</taxon>
        <taxon>Hyphomicrobiales</taxon>
        <taxon>Rhizobiaceae</taxon>
        <taxon>Rhizobium/Agrobacterium group</taxon>
        <taxon>Rhizobium</taxon>
    </lineage>
</organism>
<dbReference type="PROSITE" id="PS00889">
    <property type="entry name" value="CNMP_BINDING_2"/>
    <property type="match status" value="1"/>
</dbReference>
<evidence type="ECO:0000259" key="20">
    <source>
        <dbReference type="PROSITE" id="PS50042"/>
    </source>
</evidence>
<keyword evidence="5" id="KW-0633">Potassium transport</keyword>
<dbReference type="InterPro" id="IPR027378">
    <property type="entry name" value="Nucleotide_channel_N"/>
</dbReference>
<dbReference type="PROSITE" id="PS00888">
    <property type="entry name" value="CNMP_BINDING_1"/>
    <property type="match status" value="1"/>
</dbReference>
<gene>
    <name evidence="21" type="ORF">B5K06_02985</name>
</gene>
<keyword evidence="14" id="KW-0114">cAMP</keyword>
<comment type="similarity">
    <text evidence="18">Belongs to the potassium channel family.</text>
</comment>
<dbReference type="InterPro" id="IPR000595">
    <property type="entry name" value="cNMP-bd_dom"/>
</dbReference>
<dbReference type="GO" id="GO:0005221">
    <property type="term" value="F:intracellularly cyclic nucleotide-activated monoatomic cation channel activity"/>
    <property type="evidence" value="ECO:0007669"/>
    <property type="project" value="InterPro"/>
</dbReference>
<evidence type="ECO:0000256" key="1">
    <source>
        <dbReference type="ARBA" id="ARBA00004651"/>
    </source>
</evidence>
<dbReference type="InterPro" id="IPR014710">
    <property type="entry name" value="RmlC-like_jellyroll"/>
</dbReference>
<evidence type="ECO:0000256" key="9">
    <source>
        <dbReference type="ARBA" id="ARBA00022826"/>
    </source>
</evidence>
<dbReference type="RefSeq" id="WP_114711277.1">
    <property type="nucleotide sequence ID" value="NZ_KZ857258.1"/>
</dbReference>
<dbReference type="Proteomes" id="UP000254939">
    <property type="component" value="Unassembled WGS sequence"/>
</dbReference>
<dbReference type="SMART" id="SM00100">
    <property type="entry name" value="cNMP"/>
    <property type="match status" value="1"/>
</dbReference>
<reference evidence="21 22" key="1">
    <citation type="submission" date="2017-03" db="EMBL/GenBank/DDBJ databases">
        <title>Genome analysis of Rhizobial strains effectives or ineffectives for nitrogen fixation isolated from bean seeds.</title>
        <authorList>
            <person name="Peralta H."/>
            <person name="Aguilar-Vera A."/>
            <person name="Mora Y."/>
            <person name="Vargas-Lagunas C."/>
            <person name="Girard L."/>
            <person name="Mora J."/>
        </authorList>
    </citation>
    <scope>NUCLEOTIDE SEQUENCE [LARGE SCALE GENOMIC DNA]</scope>
    <source>
        <strain evidence="21 22">CCGM3</strain>
    </source>
</reference>
<feature type="transmembrane region" description="Helical" evidence="19">
    <location>
        <begin position="128"/>
        <end position="149"/>
    </location>
</feature>
<accession>A0A370KWD2</accession>
<dbReference type="InterPro" id="IPR050866">
    <property type="entry name" value="CNG_cation_channel"/>
</dbReference>
<evidence type="ECO:0000313" key="21">
    <source>
        <dbReference type="EMBL" id="RDJ16013.1"/>
    </source>
</evidence>
<protein>
    <submittedName>
        <fullName evidence="21">Cation tolerance protein CutA</fullName>
    </submittedName>
</protein>
<dbReference type="Pfam" id="PF00027">
    <property type="entry name" value="cNMP_binding"/>
    <property type="match status" value="1"/>
</dbReference>
<feature type="transmembrane region" description="Helical" evidence="19">
    <location>
        <begin position="43"/>
        <end position="62"/>
    </location>
</feature>
<evidence type="ECO:0000256" key="6">
    <source>
        <dbReference type="ARBA" id="ARBA00022566"/>
    </source>
</evidence>
<keyword evidence="4" id="KW-1003">Cell membrane</keyword>
<comment type="function">
    <text evidence="17">Cyclic nucleotide-regulated potassium channel activated by cAMP.</text>
</comment>
<dbReference type="Gene3D" id="1.20.120.540">
    <property type="entry name" value="Voltage-gated potassium channels"/>
    <property type="match status" value="1"/>
</dbReference>
<keyword evidence="10" id="KW-0630">Potassium</keyword>
<feature type="transmembrane region" description="Helical" evidence="19">
    <location>
        <begin position="190"/>
        <end position="214"/>
    </location>
</feature>
<proteinExistence type="inferred from homology"/>